<dbReference type="EC" id="2.6.1.-" evidence="4"/>
<keyword evidence="7" id="KW-1185">Reference proteome</keyword>
<keyword evidence="3 4" id="KW-0808">Transferase</keyword>
<dbReference type="GO" id="GO:0008483">
    <property type="term" value="F:transaminase activity"/>
    <property type="evidence" value="ECO:0007669"/>
    <property type="project" value="UniProtKB-KW"/>
</dbReference>
<dbReference type="CDD" id="cd00609">
    <property type="entry name" value="AAT_like"/>
    <property type="match status" value="1"/>
</dbReference>
<dbReference type="Pfam" id="PF00155">
    <property type="entry name" value="Aminotran_1_2"/>
    <property type="match status" value="1"/>
</dbReference>
<comment type="similarity">
    <text evidence="4">Belongs to the class-I pyridoxal-phosphate-dependent aminotransferase family.</text>
</comment>
<dbReference type="InterPro" id="IPR015421">
    <property type="entry name" value="PyrdxlP-dep_Trfase_major"/>
</dbReference>
<dbReference type="PANTHER" id="PTHR42832">
    <property type="entry name" value="AMINO ACID AMINOTRANSFERASE"/>
    <property type="match status" value="1"/>
</dbReference>
<organism evidence="6 7">
    <name type="scientific">Streptomyces violascens</name>
    <dbReference type="NCBI Taxonomy" id="67381"/>
    <lineage>
        <taxon>Bacteria</taxon>
        <taxon>Bacillati</taxon>
        <taxon>Actinomycetota</taxon>
        <taxon>Actinomycetes</taxon>
        <taxon>Kitasatosporales</taxon>
        <taxon>Streptomycetaceae</taxon>
        <taxon>Streptomyces</taxon>
    </lineage>
</organism>
<dbReference type="Gene3D" id="3.40.640.10">
    <property type="entry name" value="Type I PLP-dependent aspartate aminotransferase-like (Major domain)"/>
    <property type="match status" value="1"/>
</dbReference>
<evidence type="ECO:0000256" key="1">
    <source>
        <dbReference type="ARBA" id="ARBA00001933"/>
    </source>
</evidence>
<dbReference type="PANTHER" id="PTHR42832:SF3">
    <property type="entry name" value="L-GLUTAMINE--4-(METHYLSULFANYL)-2-OXOBUTANOATE AMINOTRANSFERASE"/>
    <property type="match status" value="1"/>
</dbReference>
<dbReference type="InterPro" id="IPR015422">
    <property type="entry name" value="PyrdxlP-dep_Trfase_small"/>
</dbReference>
<comment type="caution">
    <text evidence="6">The sequence shown here is derived from an EMBL/GenBank/DDBJ whole genome shotgun (WGS) entry which is preliminary data.</text>
</comment>
<sequence length="412" mass="44570">MKTETARRLRDLPRSSFATTVSKIAELVEVGDDVVNLCQGNPDLPTPAHIVEALRHEVLDPTTHRYPAFSGMLELKVAVAEWYAAHHQVLLEPESEVAILFGAKAGLVEISQCFLDPGDVCLMPDPAFPDYWAGVVLAGARMLPLPLLRENGFLPDYDALDPAVSRAAKLMFLNYPNNPTSVTAPPEFYERTVDFAAAHDVIVASDFAYGGLSLGGTPPVSFLQAKGAKDVGVEFISLSKMFNMAGWRIGAVVGHRDVIGAINLIQEHYFVSLPSFIQKAAVTALTGPQDCVRELSSTYSRRRDAFVAGLSDAGWHLDVPQSIFAWLPVPDGESSVDFADALLQKAKVAVAPGRWFGEHGEGYVRVSLLAPEERLREAVRRLTAFHPGPRGRLTQAAHTTLAPAPGAKAKAA</sequence>
<gene>
    <name evidence="6" type="ORF">Sviol_60390</name>
</gene>
<evidence type="ECO:0000313" key="6">
    <source>
        <dbReference type="EMBL" id="GHI41631.1"/>
    </source>
</evidence>
<evidence type="ECO:0000259" key="5">
    <source>
        <dbReference type="Pfam" id="PF00155"/>
    </source>
</evidence>
<accession>A0ABQ3QWI8</accession>
<dbReference type="Gene3D" id="3.90.1150.10">
    <property type="entry name" value="Aspartate Aminotransferase, domain 1"/>
    <property type="match status" value="1"/>
</dbReference>
<name>A0ABQ3QWI8_9ACTN</name>
<dbReference type="InterPro" id="IPR004839">
    <property type="entry name" value="Aminotransferase_I/II_large"/>
</dbReference>
<feature type="domain" description="Aminotransferase class I/classII large" evidence="5">
    <location>
        <begin position="33"/>
        <end position="382"/>
    </location>
</feature>
<evidence type="ECO:0000313" key="7">
    <source>
        <dbReference type="Proteomes" id="UP001050808"/>
    </source>
</evidence>
<dbReference type="RefSeq" id="WP_226599662.1">
    <property type="nucleotide sequence ID" value="NZ_BNDY01000017.1"/>
</dbReference>
<protein>
    <recommendedName>
        <fullName evidence="4">Aminotransferase</fullName>
        <ecNumber evidence="4">2.6.1.-</ecNumber>
    </recommendedName>
</protein>
<comment type="cofactor">
    <cofactor evidence="1 4">
        <name>pyridoxal 5'-phosphate</name>
        <dbReference type="ChEBI" id="CHEBI:597326"/>
    </cofactor>
</comment>
<proteinExistence type="inferred from homology"/>
<dbReference type="NCBIfam" id="NF005977">
    <property type="entry name" value="PRK08068.1"/>
    <property type="match status" value="1"/>
</dbReference>
<keyword evidence="2 4" id="KW-0032">Aminotransferase</keyword>
<dbReference type="SUPFAM" id="SSF53383">
    <property type="entry name" value="PLP-dependent transferases"/>
    <property type="match status" value="1"/>
</dbReference>
<dbReference type="InterPro" id="IPR050881">
    <property type="entry name" value="LL-DAP_aminotransferase"/>
</dbReference>
<evidence type="ECO:0000256" key="3">
    <source>
        <dbReference type="ARBA" id="ARBA00022679"/>
    </source>
</evidence>
<evidence type="ECO:0000256" key="2">
    <source>
        <dbReference type="ARBA" id="ARBA00022576"/>
    </source>
</evidence>
<dbReference type="Proteomes" id="UP001050808">
    <property type="component" value="Unassembled WGS sequence"/>
</dbReference>
<reference evidence="6" key="1">
    <citation type="submission" date="2024-05" db="EMBL/GenBank/DDBJ databases">
        <title>Whole genome shotgun sequence of Streptomyces violascens NBRC 12920.</title>
        <authorList>
            <person name="Komaki H."/>
            <person name="Tamura T."/>
        </authorList>
    </citation>
    <scope>NUCLEOTIDE SEQUENCE</scope>
    <source>
        <strain evidence="6">NBRC 12920</strain>
    </source>
</reference>
<dbReference type="InterPro" id="IPR015424">
    <property type="entry name" value="PyrdxlP-dep_Trfase"/>
</dbReference>
<dbReference type="EMBL" id="BNDY01000017">
    <property type="protein sequence ID" value="GHI41631.1"/>
    <property type="molecule type" value="Genomic_DNA"/>
</dbReference>
<dbReference type="PROSITE" id="PS00105">
    <property type="entry name" value="AA_TRANSFER_CLASS_1"/>
    <property type="match status" value="1"/>
</dbReference>
<evidence type="ECO:0000256" key="4">
    <source>
        <dbReference type="RuleBase" id="RU000481"/>
    </source>
</evidence>
<dbReference type="InterPro" id="IPR004838">
    <property type="entry name" value="NHTrfase_class1_PyrdxlP-BS"/>
</dbReference>